<dbReference type="KEGG" id="mng:MNEG_3890"/>
<dbReference type="PANTHER" id="PTHR31118">
    <property type="entry name" value="CYCLASE-LIKE PROTEIN 2"/>
    <property type="match status" value="1"/>
</dbReference>
<dbReference type="InterPro" id="IPR007325">
    <property type="entry name" value="KFase/CYL"/>
</dbReference>
<accession>A0A0D2MMT6</accession>
<dbReference type="Proteomes" id="UP000054498">
    <property type="component" value="Unassembled WGS sequence"/>
</dbReference>
<evidence type="ECO:0000256" key="3">
    <source>
        <dbReference type="ARBA" id="ARBA00022530"/>
    </source>
</evidence>
<dbReference type="GeneID" id="25736768"/>
<evidence type="ECO:0000256" key="2">
    <source>
        <dbReference type="ARBA" id="ARBA00007865"/>
    </source>
</evidence>
<dbReference type="GO" id="GO:0019441">
    <property type="term" value="P:L-tryptophan catabolic process to kynurenine"/>
    <property type="evidence" value="ECO:0007669"/>
    <property type="project" value="InterPro"/>
</dbReference>
<dbReference type="GO" id="GO:0004061">
    <property type="term" value="F:arylformamidase activity"/>
    <property type="evidence" value="ECO:0007669"/>
    <property type="project" value="InterPro"/>
</dbReference>
<dbReference type="AlphaFoldDB" id="A0A0D2MMT6"/>
<dbReference type="Pfam" id="PF04199">
    <property type="entry name" value="Cyclase"/>
    <property type="match status" value="1"/>
</dbReference>
<dbReference type="Gene3D" id="3.50.30.50">
    <property type="entry name" value="Putative cyclase"/>
    <property type="match status" value="1"/>
</dbReference>
<proteinExistence type="inferred from homology"/>
<dbReference type="EMBL" id="KK100731">
    <property type="protein sequence ID" value="KIZ04065.1"/>
    <property type="molecule type" value="Genomic_DNA"/>
</dbReference>
<organism evidence="4 5">
    <name type="scientific">Monoraphidium neglectum</name>
    <dbReference type="NCBI Taxonomy" id="145388"/>
    <lineage>
        <taxon>Eukaryota</taxon>
        <taxon>Viridiplantae</taxon>
        <taxon>Chlorophyta</taxon>
        <taxon>core chlorophytes</taxon>
        <taxon>Chlorophyceae</taxon>
        <taxon>CS clade</taxon>
        <taxon>Sphaeropleales</taxon>
        <taxon>Selenastraceae</taxon>
        <taxon>Monoraphidium</taxon>
    </lineage>
</organism>
<evidence type="ECO:0000313" key="5">
    <source>
        <dbReference type="Proteomes" id="UP000054498"/>
    </source>
</evidence>
<reference evidence="4 5" key="1">
    <citation type="journal article" date="2013" name="BMC Genomics">
        <title>Reconstruction of the lipid metabolism for the microalga Monoraphidium neglectum from its genome sequence reveals characteristics suitable for biofuel production.</title>
        <authorList>
            <person name="Bogen C."/>
            <person name="Al-Dilaimi A."/>
            <person name="Albersmeier A."/>
            <person name="Wichmann J."/>
            <person name="Grundmann M."/>
            <person name="Rupp O."/>
            <person name="Lauersen K.J."/>
            <person name="Blifernez-Klassen O."/>
            <person name="Kalinowski J."/>
            <person name="Goesmann A."/>
            <person name="Mussgnug J.H."/>
            <person name="Kruse O."/>
        </authorList>
    </citation>
    <scope>NUCLEOTIDE SEQUENCE [LARGE SCALE GENOMIC DNA]</scope>
    <source>
        <strain evidence="4 5">SAG 48.87</strain>
    </source>
</reference>
<keyword evidence="5" id="KW-1185">Reference proteome</keyword>
<evidence type="ECO:0008006" key="6">
    <source>
        <dbReference type="Google" id="ProtNLM"/>
    </source>
</evidence>
<keyword evidence="3" id="KW-0272">Extracellular matrix</keyword>
<dbReference type="STRING" id="145388.A0A0D2MMT6"/>
<dbReference type="OrthoDB" id="7108654at2759"/>
<dbReference type="InterPro" id="IPR037175">
    <property type="entry name" value="KFase_sf"/>
</dbReference>
<dbReference type="PANTHER" id="PTHR31118:SF12">
    <property type="entry name" value="CYCLASE-LIKE PROTEIN 2"/>
    <property type="match status" value="1"/>
</dbReference>
<dbReference type="SUPFAM" id="SSF102198">
    <property type="entry name" value="Putative cyclase"/>
    <property type="match status" value="1"/>
</dbReference>
<keyword evidence="3" id="KW-0964">Secreted</keyword>
<gene>
    <name evidence="4" type="ORF">MNEG_3890</name>
</gene>
<comment type="similarity">
    <text evidence="2">Belongs to the Cyclase 1 superfamily.</text>
</comment>
<dbReference type="RefSeq" id="XP_013903084.1">
    <property type="nucleotide sequence ID" value="XM_014047630.1"/>
</dbReference>
<evidence type="ECO:0000313" key="4">
    <source>
        <dbReference type="EMBL" id="KIZ04065.1"/>
    </source>
</evidence>
<evidence type="ECO:0000256" key="1">
    <source>
        <dbReference type="ARBA" id="ARBA00004498"/>
    </source>
</evidence>
<name>A0A0D2MMT6_9CHLO</name>
<sequence length="182" mass="19511">MPWISKAALHTRRPCQDAPNHFLNGGATIEQLPLSALIGPADIIDVPDSTNVTADALRALDVPADATRLLFRTLNTRRRLMEVTPFASDYVGLDASAARWLAKERPGVVLVGIDYVSIGMLEDIVEAHKELFRKGTVVVEGLDLSAAPTGRHHLTCLPLLLVGSDGAPGRCILQTNSQGASK</sequence>
<protein>
    <recommendedName>
        <fullName evidence="6">Cyclase family protein</fullName>
    </recommendedName>
</protein>
<comment type="subcellular location">
    <subcellularLocation>
        <location evidence="1">Secreted</location>
        <location evidence="1">Extracellular space</location>
        <location evidence="1">Extracellular matrix</location>
    </subcellularLocation>
</comment>